<gene>
    <name evidence="1" type="ORF">ONZ51_g644</name>
</gene>
<reference evidence="1" key="1">
    <citation type="submission" date="2022-11" db="EMBL/GenBank/DDBJ databases">
        <title>Genome Sequence of Cubamyces cubensis.</title>
        <authorList>
            <person name="Buettner E."/>
        </authorList>
    </citation>
    <scope>NUCLEOTIDE SEQUENCE</scope>
    <source>
        <strain evidence="1">MPL-01</strain>
    </source>
</reference>
<protein>
    <submittedName>
        <fullName evidence="1">Uncharacterized protein</fullName>
    </submittedName>
</protein>
<evidence type="ECO:0000313" key="2">
    <source>
        <dbReference type="Proteomes" id="UP001215151"/>
    </source>
</evidence>
<evidence type="ECO:0000313" key="1">
    <source>
        <dbReference type="EMBL" id="KAJ8497152.1"/>
    </source>
</evidence>
<proteinExistence type="predicted"/>
<dbReference type="EMBL" id="JAPEVG010000008">
    <property type="protein sequence ID" value="KAJ8497152.1"/>
    <property type="molecule type" value="Genomic_DNA"/>
</dbReference>
<comment type="caution">
    <text evidence="1">The sequence shown here is derived from an EMBL/GenBank/DDBJ whole genome shotgun (WGS) entry which is preliminary data.</text>
</comment>
<dbReference type="AlphaFoldDB" id="A0AAD7U3J7"/>
<dbReference type="Proteomes" id="UP001215151">
    <property type="component" value="Unassembled WGS sequence"/>
</dbReference>
<name>A0AAD7U3J7_9APHY</name>
<keyword evidence="2" id="KW-1185">Reference proteome</keyword>
<sequence>MPTFRPPFRPQPQFCEICAEAEQEAQLMQTALTISAQVEEAAKKRPETLRLETLAIVATVLSETGQGNA</sequence>
<accession>A0AAD7U3J7</accession>
<organism evidence="1 2">
    <name type="scientific">Trametes cubensis</name>
    <dbReference type="NCBI Taxonomy" id="1111947"/>
    <lineage>
        <taxon>Eukaryota</taxon>
        <taxon>Fungi</taxon>
        <taxon>Dikarya</taxon>
        <taxon>Basidiomycota</taxon>
        <taxon>Agaricomycotina</taxon>
        <taxon>Agaricomycetes</taxon>
        <taxon>Polyporales</taxon>
        <taxon>Polyporaceae</taxon>
        <taxon>Trametes</taxon>
    </lineage>
</organism>